<protein>
    <submittedName>
        <fullName evidence="2">Uncharacterized protein</fullName>
    </submittedName>
</protein>
<evidence type="ECO:0000313" key="2">
    <source>
        <dbReference type="EMBL" id="KZB02603.1"/>
    </source>
</evidence>
<dbReference type="Proteomes" id="UP000183050">
    <property type="component" value="Plasmid unnamed2"/>
</dbReference>
<reference evidence="2" key="1">
    <citation type="submission" date="2016-03" db="EMBL/GenBank/DDBJ databases">
        <title>Microsymbionts genomes from the relict species Vavilovia formosa.</title>
        <authorList>
            <person name="Chirak E."/>
            <person name="Kimeklis A."/>
            <person name="Kopat V."/>
            <person name="Andronov E."/>
        </authorList>
    </citation>
    <scope>NUCLEOTIDE SEQUENCE [LARGE SCALE GENOMIC DNA]</scope>
    <source>
        <strain evidence="2">Vaf12</strain>
    </source>
</reference>
<reference evidence="1 3" key="2">
    <citation type="submission" date="2016-11" db="EMBL/GenBank/DDBJ databases">
        <title>Rhizobium leguminosarum bv. viciae strain Vaf12 isolated from Vavilovia formosa root nodules from Russia, Dagestan.</title>
        <authorList>
            <person name="Kimeklis A."/>
        </authorList>
    </citation>
    <scope>NUCLEOTIDE SEQUENCE [LARGE SCALE GENOMIC DNA]</scope>
    <source>
        <strain evidence="1 3">Vaf-108</strain>
        <plasmid evidence="3">Plasmid unnamed2</plasmid>
        <plasmid evidence="1">unnamed2</plasmid>
    </source>
</reference>
<dbReference type="AlphaFoldDB" id="A0A154IPZ1"/>
<proteinExistence type="predicted"/>
<geneLocation type="plasmid" evidence="1">
    <name>unnamed2</name>
</geneLocation>
<keyword evidence="1" id="KW-0614">Plasmid</keyword>
<sequence length="86" mass="9744">MAERMSERAKGDIDAILERLYRVSPELDRIAADCERALRLNAEARGDYISPRTMQAFAEMRDAVSALYGSAQNAMKEADRFFKPKS</sequence>
<organism evidence="2">
    <name type="scientific">Rhizobium leguminosarum</name>
    <dbReference type="NCBI Taxonomy" id="384"/>
    <lineage>
        <taxon>Bacteria</taxon>
        <taxon>Pseudomonadati</taxon>
        <taxon>Pseudomonadota</taxon>
        <taxon>Alphaproteobacteria</taxon>
        <taxon>Hyphomicrobiales</taxon>
        <taxon>Rhizobiaceae</taxon>
        <taxon>Rhizobium/Agrobacterium group</taxon>
        <taxon>Rhizobium</taxon>
    </lineage>
</organism>
<dbReference type="RefSeq" id="WP_012763191.1">
    <property type="nucleotide sequence ID" value="NZ_CP018230.1"/>
</dbReference>
<accession>A0A154IPZ1</accession>
<evidence type="ECO:0000313" key="3">
    <source>
        <dbReference type="Proteomes" id="UP000183050"/>
    </source>
</evidence>
<evidence type="ECO:0000313" key="1">
    <source>
        <dbReference type="EMBL" id="API56152.1"/>
    </source>
</evidence>
<dbReference type="EMBL" id="LVYU01000035">
    <property type="protein sequence ID" value="KZB02603.1"/>
    <property type="molecule type" value="Genomic_DNA"/>
</dbReference>
<name>A0A154IPZ1_RHILE</name>
<dbReference type="EMBL" id="CP018230">
    <property type="protein sequence ID" value="API56152.1"/>
    <property type="molecule type" value="Genomic_DNA"/>
</dbReference>
<gene>
    <name evidence="2" type="ORF">A4A59_08760</name>
    <name evidence="1" type="ORF">BMW22_32000</name>
</gene>